<dbReference type="AlphaFoldDB" id="A0A9P7B500"/>
<feature type="compositionally biased region" description="Polar residues" evidence="3">
    <location>
        <begin position="253"/>
        <end position="266"/>
    </location>
</feature>
<dbReference type="GO" id="GO:0019346">
    <property type="term" value="P:transsulfuration"/>
    <property type="evidence" value="ECO:0007669"/>
    <property type="project" value="InterPro"/>
</dbReference>
<gene>
    <name evidence="4" type="ORF">C6P46_005602</name>
</gene>
<dbReference type="OrthoDB" id="10047078at2759"/>
<dbReference type="FunFam" id="3.40.640.10:FF:000094">
    <property type="entry name" value="Probable cystathionine gamma-synthase"/>
    <property type="match status" value="1"/>
</dbReference>
<dbReference type="Gene3D" id="3.40.640.10">
    <property type="entry name" value="Type I PLP-dependent aspartate aminotransferase-like (Major domain)"/>
    <property type="match status" value="1"/>
</dbReference>
<dbReference type="EMBL" id="PUHQ01000061">
    <property type="protein sequence ID" value="KAG0658856.1"/>
    <property type="molecule type" value="Genomic_DNA"/>
</dbReference>
<sequence length="755" mass="82263">MPVALRVQAPPPSQVGDLVPALTPHAVSVALPKWQDNVDYEEGAQRIKDAMTSGYPRFFIHHQIQQLADLATSRFGRDGPDGNKETCILLPTEKTARSCSDFLSSREKPVSSRVQSWSIESTKPAADGKRSRIVTVWACFFPESDFSVAKQYWQHTGEGISSRVAERCLVLLGEIETADPATTSTSTSSAVAPPTIGDGQTDATHYFVAEQAATGSQAAPGAAASRYGNKGGRYQVAKGTSTVANGTGELSRPPSTASKQRYSTTKVPGRRGSADASPQSSSLSNSIDQLPPPPVLSAAEENGRITNSQLVEQDEDVLARYVEERYGRNLDLSLAPLAKLAMRRRIAGVLSESPGEELAVDELKLEGKQVDQQESSRGVKGLTEDDVWLYPCGMNAIFHAHQLAMHAWQREGRQVGKSVCFGFPYTDTLKILEKWGPGCHFFGLGLTSDLPSLRRTLEAANPPVLSLFCEFPSNPLLRSPPLHELRKLADEFGFLIVVDETIAGFVNVETLPPADIVVSSLTKVFSGDSNVMGGSLVLNPKAPHYAALKAAQEERYEDAYFDEDAIYMERNSRDFQARVAQENHNAEMLCDYLQTRRIPGPPATGIVLPSSASITLDDDTDNFVVSEVYYPKYQTPEQYLAAARPPPADANGFGNYGALFSLTFSSILASRTFFDALPCYKGPSLGTNFTLACPYTILAHYTELGWAKEWGVEKGLVRISTGLEDPEMLKGWFVDALAAAERAVKEAKEKGEKFE</sequence>
<dbReference type="Pfam" id="PF01053">
    <property type="entry name" value="Cys_Met_Meta_PP"/>
    <property type="match status" value="1"/>
</dbReference>
<dbReference type="Proteomes" id="UP000777482">
    <property type="component" value="Unassembled WGS sequence"/>
</dbReference>
<name>A0A9P7B500_RHOMI</name>
<dbReference type="Gene3D" id="3.90.1150.10">
    <property type="entry name" value="Aspartate Aminotransferase, domain 1"/>
    <property type="match status" value="1"/>
</dbReference>
<dbReference type="GO" id="GO:0003962">
    <property type="term" value="F:cystathionine gamma-synthase activity"/>
    <property type="evidence" value="ECO:0007669"/>
    <property type="project" value="TreeGrafter"/>
</dbReference>
<dbReference type="SUPFAM" id="SSF53383">
    <property type="entry name" value="PLP-dependent transferases"/>
    <property type="match status" value="1"/>
</dbReference>
<evidence type="ECO:0000256" key="3">
    <source>
        <dbReference type="SAM" id="MobiDB-lite"/>
    </source>
</evidence>
<dbReference type="InterPro" id="IPR015421">
    <property type="entry name" value="PyrdxlP-dep_Trfase_major"/>
</dbReference>
<dbReference type="InterPro" id="IPR051750">
    <property type="entry name" value="Trans-sulfuration_enzymes"/>
</dbReference>
<evidence type="ECO:0000313" key="4">
    <source>
        <dbReference type="EMBL" id="KAG0658856.1"/>
    </source>
</evidence>
<dbReference type="PANTHER" id="PTHR42699:SF1">
    <property type="entry name" value="CYSTATHIONINE GAMMA-SYNTHASE-RELATED"/>
    <property type="match status" value="1"/>
</dbReference>
<evidence type="ECO:0000256" key="1">
    <source>
        <dbReference type="ARBA" id="ARBA00001933"/>
    </source>
</evidence>
<dbReference type="InterPro" id="IPR015424">
    <property type="entry name" value="PyrdxlP-dep_Trfase"/>
</dbReference>
<comment type="cofactor">
    <cofactor evidence="1">
        <name>pyridoxal 5'-phosphate</name>
        <dbReference type="ChEBI" id="CHEBI:597326"/>
    </cofactor>
</comment>
<evidence type="ECO:0000313" key="5">
    <source>
        <dbReference type="Proteomes" id="UP000777482"/>
    </source>
</evidence>
<evidence type="ECO:0000256" key="2">
    <source>
        <dbReference type="ARBA" id="ARBA00022898"/>
    </source>
</evidence>
<proteinExistence type="predicted"/>
<reference evidence="4 5" key="1">
    <citation type="submission" date="2020-11" db="EMBL/GenBank/DDBJ databases">
        <title>Kefir isolates.</title>
        <authorList>
            <person name="Marcisauskas S."/>
            <person name="Kim Y."/>
            <person name="Blasche S."/>
        </authorList>
    </citation>
    <scope>NUCLEOTIDE SEQUENCE [LARGE SCALE GENOMIC DNA]</scope>
    <source>
        <strain evidence="4 5">KR</strain>
    </source>
</reference>
<dbReference type="InterPro" id="IPR015422">
    <property type="entry name" value="PyrdxlP-dep_Trfase_small"/>
</dbReference>
<keyword evidence="2" id="KW-0663">Pyridoxal phosphate</keyword>
<keyword evidence="5" id="KW-1185">Reference proteome</keyword>
<dbReference type="InterPro" id="IPR000277">
    <property type="entry name" value="Cys/Met-Metab_PyrdxlP-dep_enz"/>
</dbReference>
<dbReference type="GO" id="GO:0030170">
    <property type="term" value="F:pyridoxal phosphate binding"/>
    <property type="evidence" value="ECO:0007669"/>
    <property type="project" value="InterPro"/>
</dbReference>
<accession>A0A9P7B500</accession>
<comment type="caution">
    <text evidence="4">The sequence shown here is derived from an EMBL/GenBank/DDBJ whole genome shotgun (WGS) entry which is preliminary data.</text>
</comment>
<feature type="region of interest" description="Disordered" evidence="3">
    <location>
        <begin position="241"/>
        <end position="299"/>
    </location>
</feature>
<dbReference type="PANTHER" id="PTHR42699">
    <property type="match status" value="1"/>
</dbReference>
<feature type="compositionally biased region" description="Low complexity" evidence="3">
    <location>
        <begin position="274"/>
        <end position="289"/>
    </location>
</feature>
<protein>
    <recommendedName>
        <fullName evidence="6">Cystathionine gamma-synthase</fullName>
    </recommendedName>
</protein>
<organism evidence="4 5">
    <name type="scientific">Rhodotorula mucilaginosa</name>
    <name type="common">Yeast</name>
    <name type="synonym">Rhodotorula rubra</name>
    <dbReference type="NCBI Taxonomy" id="5537"/>
    <lineage>
        <taxon>Eukaryota</taxon>
        <taxon>Fungi</taxon>
        <taxon>Dikarya</taxon>
        <taxon>Basidiomycota</taxon>
        <taxon>Pucciniomycotina</taxon>
        <taxon>Microbotryomycetes</taxon>
        <taxon>Sporidiobolales</taxon>
        <taxon>Sporidiobolaceae</taxon>
        <taxon>Rhodotorula</taxon>
    </lineage>
</organism>
<evidence type="ECO:0008006" key="6">
    <source>
        <dbReference type="Google" id="ProtNLM"/>
    </source>
</evidence>